<evidence type="ECO:0000256" key="13">
    <source>
        <dbReference type="ARBA" id="ARBA00023136"/>
    </source>
</evidence>
<evidence type="ECO:0000256" key="8">
    <source>
        <dbReference type="ARBA" id="ARBA00022692"/>
    </source>
</evidence>
<evidence type="ECO:0000256" key="12">
    <source>
        <dbReference type="ARBA" id="ARBA00023002"/>
    </source>
</evidence>
<name>A0A8B4QCF8_9BACL</name>
<feature type="compositionally biased region" description="Basic and acidic residues" evidence="15">
    <location>
        <begin position="273"/>
        <end position="297"/>
    </location>
</feature>
<evidence type="ECO:0000313" key="22">
    <source>
        <dbReference type="Proteomes" id="UP000294641"/>
    </source>
</evidence>
<evidence type="ECO:0000259" key="17">
    <source>
        <dbReference type="PROSITE" id="PS50857"/>
    </source>
</evidence>
<comment type="function">
    <text evidence="14">Catalyzes quinol oxidation with the concomitant reduction of oxygen to water. Subunit II transfers the electrons from a quinol to the binuclear center of the catalytic subunit I.</text>
</comment>
<evidence type="ECO:0000256" key="14">
    <source>
        <dbReference type="PIRNR" id="PIRNR000292"/>
    </source>
</evidence>
<dbReference type="SUPFAM" id="SSF81464">
    <property type="entry name" value="Cytochrome c oxidase subunit II-like, transmembrane region"/>
    <property type="match status" value="1"/>
</dbReference>
<reference evidence="19 21" key="1">
    <citation type="submission" date="2018-06" db="EMBL/GenBank/DDBJ databases">
        <authorList>
            <consortium name="Pathogen Informatics"/>
            <person name="Doyle S."/>
        </authorList>
    </citation>
    <scope>NUCLEOTIDE SEQUENCE [LARGE SCALE GENOMIC DNA]</scope>
    <source>
        <strain evidence="19 21">NCTC10597</strain>
    </source>
</reference>
<evidence type="ECO:0000256" key="3">
    <source>
        <dbReference type="ARBA" id="ARBA00007866"/>
    </source>
</evidence>
<sequence>MSKKVLIMPIVAALLAVVLSGCEPLMVLNPKGPNAETLSKTIWISIATMVVVLAVVYILLINMLTKYRAGKMGADYEPPHEAGNHKLEILWTVIPIVIVAFLSVVTIVTTKDVESKPEGYGDKKPLVVYASSSEWKWHFSYPEQGIETVNYAHIPTDRPIEFRLYSFGTITSFWVPQLAGQKYAMTDMLTKIHLAADHKGDYWGRNSNFNGEGFEAMQFNITAESQADFDQWAKDVKAKEPKLTEKEFNKLLKASVVGQKSFSSTHLEFSKPPMDHKAMMDASKYNESKKGQKRADPEEHDMDDMDDMDSME</sequence>
<dbReference type="GO" id="GO:0004129">
    <property type="term" value="F:cytochrome-c oxidase activity"/>
    <property type="evidence" value="ECO:0007669"/>
    <property type="project" value="UniProtKB-UniRule"/>
</dbReference>
<dbReference type="GO" id="GO:0042773">
    <property type="term" value="P:ATP synthesis coupled electron transport"/>
    <property type="evidence" value="ECO:0007669"/>
    <property type="project" value="TreeGrafter"/>
</dbReference>
<evidence type="ECO:0000256" key="11">
    <source>
        <dbReference type="ARBA" id="ARBA00022989"/>
    </source>
</evidence>
<feature type="region of interest" description="Disordered" evidence="15">
    <location>
        <begin position="265"/>
        <end position="312"/>
    </location>
</feature>
<protein>
    <recommendedName>
        <fullName evidence="4 14">Quinol oxidase subunit 2</fullName>
        <ecNumber evidence="14">1.10.3.-</ecNumber>
    </recommendedName>
</protein>
<feature type="transmembrane region" description="Helical" evidence="16">
    <location>
        <begin position="44"/>
        <end position="64"/>
    </location>
</feature>
<evidence type="ECO:0000256" key="6">
    <source>
        <dbReference type="ARBA" id="ARBA00022475"/>
    </source>
</evidence>
<comment type="subcellular location">
    <subcellularLocation>
        <location evidence="2">Cell membrane</location>
        <topology evidence="2">Multi-pass membrane protein</topology>
    </subcellularLocation>
</comment>
<keyword evidence="7 14" id="KW-0679">Respiratory chain</keyword>
<dbReference type="InterPro" id="IPR011759">
    <property type="entry name" value="Cyt_c_oxidase_su2_TM_dom"/>
</dbReference>
<dbReference type="SUPFAM" id="SSF49503">
    <property type="entry name" value="Cupredoxins"/>
    <property type="match status" value="1"/>
</dbReference>
<feature type="compositionally biased region" description="Acidic residues" evidence="15">
    <location>
        <begin position="298"/>
        <end position="312"/>
    </location>
</feature>
<reference evidence="20 22" key="2">
    <citation type="submission" date="2019-03" db="EMBL/GenBank/DDBJ databases">
        <title>Genomic Encyclopedia of Type Strains, Phase IV (KMG-IV): sequencing the most valuable type-strain genomes for metagenomic binning, comparative biology and taxonomic classification.</title>
        <authorList>
            <person name="Goeker M."/>
        </authorList>
    </citation>
    <scope>NUCLEOTIDE SEQUENCE [LARGE SCALE GENOMIC DNA]</scope>
    <source>
        <strain evidence="20 22">DSM 20580</strain>
    </source>
</reference>
<proteinExistence type="inferred from homology"/>
<accession>A0A8B4QCF8</accession>
<evidence type="ECO:0000259" key="18">
    <source>
        <dbReference type="PROSITE" id="PS50999"/>
    </source>
</evidence>
<dbReference type="Gene3D" id="2.60.40.420">
    <property type="entry name" value="Cupredoxins - blue copper proteins"/>
    <property type="match status" value="1"/>
</dbReference>
<dbReference type="GO" id="GO:0005886">
    <property type="term" value="C:plasma membrane"/>
    <property type="evidence" value="ECO:0007669"/>
    <property type="project" value="UniProtKB-SubCell"/>
</dbReference>
<evidence type="ECO:0000313" key="20">
    <source>
        <dbReference type="EMBL" id="TDR34733.1"/>
    </source>
</evidence>
<keyword evidence="8 16" id="KW-0812">Transmembrane</keyword>
<evidence type="ECO:0000313" key="21">
    <source>
        <dbReference type="Proteomes" id="UP000254330"/>
    </source>
</evidence>
<keyword evidence="11 16" id="KW-1133">Transmembrane helix</keyword>
<dbReference type="InterPro" id="IPR034227">
    <property type="entry name" value="CuRO_UO_II"/>
</dbReference>
<dbReference type="PROSITE" id="PS51257">
    <property type="entry name" value="PROKAR_LIPOPROTEIN"/>
    <property type="match status" value="1"/>
</dbReference>
<feature type="domain" description="Cytochrome oxidase subunit II transmembrane region profile" evidence="18">
    <location>
        <begin position="19"/>
        <end position="117"/>
    </location>
</feature>
<dbReference type="InterPro" id="IPR045187">
    <property type="entry name" value="CcO_II"/>
</dbReference>
<evidence type="ECO:0000256" key="16">
    <source>
        <dbReference type="SAM" id="Phobius"/>
    </source>
</evidence>
<keyword evidence="9" id="KW-0732">Signal</keyword>
<dbReference type="EC" id="1.10.3.-" evidence="14"/>
<keyword evidence="10 14" id="KW-0249">Electron transport</keyword>
<gene>
    <name evidence="19" type="primary">qoxA</name>
    <name evidence="20" type="ORF">DFR61_13618</name>
    <name evidence="19" type="ORF">NCTC10597_02101</name>
</gene>
<dbReference type="PANTHER" id="PTHR22888:SF18">
    <property type="entry name" value="CYTOCHROME BO(3) UBIQUINOL OXIDASE SUBUNIT 2"/>
    <property type="match status" value="1"/>
</dbReference>
<dbReference type="RefSeq" id="WP_109350488.1">
    <property type="nucleotide sequence ID" value="NZ_BJUE01000049.1"/>
</dbReference>
<dbReference type="PROSITE" id="PS50999">
    <property type="entry name" value="COX2_TM"/>
    <property type="match status" value="1"/>
</dbReference>
<dbReference type="Proteomes" id="UP000294641">
    <property type="component" value="Unassembled WGS sequence"/>
</dbReference>
<dbReference type="InterPro" id="IPR002429">
    <property type="entry name" value="CcO_II-like_C"/>
</dbReference>
<dbReference type="GO" id="GO:0005507">
    <property type="term" value="F:copper ion binding"/>
    <property type="evidence" value="ECO:0007669"/>
    <property type="project" value="InterPro"/>
</dbReference>
<dbReference type="AlphaFoldDB" id="A0A8B4QCF8"/>
<keyword evidence="6 14" id="KW-1003">Cell membrane</keyword>
<dbReference type="PROSITE" id="PS50857">
    <property type="entry name" value="COX2_CUA"/>
    <property type="match status" value="1"/>
</dbReference>
<feature type="domain" description="Cytochrome oxidase subunit II copper A binding" evidence="17">
    <location>
        <begin position="123"/>
        <end position="235"/>
    </location>
</feature>
<dbReference type="EMBL" id="SNZG01000036">
    <property type="protein sequence ID" value="TDR34733.1"/>
    <property type="molecule type" value="Genomic_DNA"/>
</dbReference>
<dbReference type="OrthoDB" id="9783445at2"/>
<dbReference type="NCBIfam" id="TIGR01432">
    <property type="entry name" value="QOXA"/>
    <property type="match status" value="1"/>
</dbReference>
<evidence type="ECO:0000256" key="15">
    <source>
        <dbReference type="SAM" id="MobiDB-lite"/>
    </source>
</evidence>
<evidence type="ECO:0000256" key="9">
    <source>
        <dbReference type="ARBA" id="ARBA00022729"/>
    </source>
</evidence>
<evidence type="ECO:0000256" key="4">
    <source>
        <dbReference type="ARBA" id="ARBA00016131"/>
    </source>
</evidence>
<dbReference type="Pfam" id="PF02790">
    <property type="entry name" value="COX2_TM"/>
    <property type="match status" value="1"/>
</dbReference>
<comment type="catalytic activity">
    <reaction evidence="1 14">
        <text>2 a quinol + O2 = 2 a quinone + 2 H2O</text>
        <dbReference type="Rhea" id="RHEA:55376"/>
        <dbReference type="ChEBI" id="CHEBI:15377"/>
        <dbReference type="ChEBI" id="CHEBI:15379"/>
        <dbReference type="ChEBI" id="CHEBI:24646"/>
        <dbReference type="ChEBI" id="CHEBI:132124"/>
    </reaction>
</comment>
<evidence type="ECO:0000313" key="19">
    <source>
        <dbReference type="EMBL" id="STX10379.1"/>
    </source>
</evidence>
<keyword evidence="22" id="KW-1185">Reference proteome</keyword>
<dbReference type="InterPro" id="IPR036257">
    <property type="entry name" value="Cyt_c_oxidase_su2_TM_sf"/>
</dbReference>
<keyword evidence="12 14" id="KW-0560">Oxidoreductase</keyword>
<comment type="similarity">
    <text evidence="3 14">Belongs to the cytochrome c oxidase subunit 2 family.</text>
</comment>
<dbReference type="InterPro" id="IPR008972">
    <property type="entry name" value="Cupredoxin"/>
</dbReference>
<keyword evidence="5 14" id="KW-0813">Transport</keyword>
<dbReference type="GO" id="GO:0009486">
    <property type="term" value="F:cytochrome bo3 ubiquinol oxidase activity"/>
    <property type="evidence" value="ECO:0007669"/>
    <property type="project" value="InterPro"/>
</dbReference>
<dbReference type="Proteomes" id="UP000254330">
    <property type="component" value="Unassembled WGS sequence"/>
</dbReference>
<evidence type="ECO:0000256" key="7">
    <source>
        <dbReference type="ARBA" id="ARBA00022660"/>
    </source>
</evidence>
<feature type="transmembrane region" description="Helical" evidence="16">
    <location>
        <begin position="89"/>
        <end position="108"/>
    </location>
</feature>
<evidence type="ECO:0000256" key="5">
    <source>
        <dbReference type="ARBA" id="ARBA00022448"/>
    </source>
</evidence>
<evidence type="ECO:0000256" key="10">
    <source>
        <dbReference type="ARBA" id="ARBA00022982"/>
    </source>
</evidence>
<dbReference type="CDD" id="cd04212">
    <property type="entry name" value="CuRO_UO_II"/>
    <property type="match status" value="1"/>
</dbReference>
<dbReference type="GO" id="GO:0016682">
    <property type="term" value="F:oxidoreductase activity, acting on diphenols and related substances as donors, oxygen as acceptor"/>
    <property type="evidence" value="ECO:0007669"/>
    <property type="project" value="InterPro"/>
</dbReference>
<evidence type="ECO:0000256" key="1">
    <source>
        <dbReference type="ARBA" id="ARBA00000725"/>
    </source>
</evidence>
<keyword evidence="13 14" id="KW-0472">Membrane</keyword>
<dbReference type="PANTHER" id="PTHR22888">
    <property type="entry name" value="CYTOCHROME C OXIDASE, SUBUNIT II"/>
    <property type="match status" value="1"/>
</dbReference>
<evidence type="ECO:0000256" key="2">
    <source>
        <dbReference type="ARBA" id="ARBA00004651"/>
    </source>
</evidence>
<organism evidence="19 21">
    <name type="scientific">Kurthia zopfii</name>
    <dbReference type="NCBI Taxonomy" id="1650"/>
    <lineage>
        <taxon>Bacteria</taxon>
        <taxon>Bacillati</taxon>
        <taxon>Bacillota</taxon>
        <taxon>Bacilli</taxon>
        <taxon>Bacillales</taxon>
        <taxon>Caryophanaceae</taxon>
        <taxon>Kurthia</taxon>
    </lineage>
</organism>
<comment type="caution">
    <text evidence="19">The sequence shown here is derived from an EMBL/GenBank/DDBJ whole genome shotgun (WGS) entry which is preliminary data.</text>
</comment>
<dbReference type="EMBL" id="UGNP01000001">
    <property type="protein sequence ID" value="STX10379.1"/>
    <property type="molecule type" value="Genomic_DNA"/>
</dbReference>
<dbReference type="InterPro" id="IPR006333">
    <property type="entry name" value="Cyt_o_ubiquinol_oxidase_su2"/>
</dbReference>
<dbReference type="Gene3D" id="1.10.287.90">
    <property type="match status" value="1"/>
</dbReference>
<dbReference type="PIRSF" id="PIRSF000292">
    <property type="entry name" value="Ubi_od_II"/>
    <property type="match status" value="1"/>
</dbReference>
<dbReference type="InterPro" id="IPR006332">
    <property type="entry name" value="QoxA"/>
</dbReference>